<proteinExistence type="predicted"/>
<accession>A0AA88YJ04</accession>
<organism evidence="1 2">
    <name type="scientific">Pinctada imbricata</name>
    <name type="common">Atlantic pearl-oyster</name>
    <name type="synonym">Pinctada martensii</name>
    <dbReference type="NCBI Taxonomy" id="66713"/>
    <lineage>
        <taxon>Eukaryota</taxon>
        <taxon>Metazoa</taxon>
        <taxon>Spiralia</taxon>
        <taxon>Lophotrochozoa</taxon>
        <taxon>Mollusca</taxon>
        <taxon>Bivalvia</taxon>
        <taxon>Autobranchia</taxon>
        <taxon>Pteriomorphia</taxon>
        <taxon>Pterioida</taxon>
        <taxon>Pterioidea</taxon>
        <taxon>Pteriidae</taxon>
        <taxon>Pinctada</taxon>
    </lineage>
</organism>
<evidence type="ECO:0000313" key="1">
    <source>
        <dbReference type="EMBL" id="KAK3097804.1"/>
    </source>
</evidence>
<dbReference type="AlphaFoldDB" id="A0AA88YJ04"/>
<name>A0AA88YJ04_PINIB</name>
<dbReference type="EMBL" id="VSWD01000007">
    <property type="protein sequence ID" value="KAK3097804.1"/>
    <property type="molecule type" value="Genomic_DNA"/>
</dbReference>
<sequence length="36" mass="4152">MKFAPIQDEELLIKIAELHKMHELIQLAAKQFSLSS</sequence>
<evidence type="ECO:0000313" key="2">
    <source>
        <dbReference type="Proteomes" id="UP001186944"/>
    </source>
</evidence>
<gene>
    <name evidence="1" type="ORF">FSP39_013363</name>
</gene>
<comment type="caution">
    <text evidence="1">The sequence shown here is derived from an EMBL/GenBank/DDBJ whole genome shotgun (WGS) entry which is preliminary data.</text>
</comment>
<protein>
    <submittedName>
        <fullName evidence="1">Uncharacterized protein</fullName>
    </submittedName>
</protein>
<dbReference type="Proteomes" id="UP001186944">
    <property type="component" value="Unassembled WGS sequence"/>
</dbReference>
<reference evidence="1" key="1">
    <citation type="submission" date="2019-08" db="EMBL/GenBank/DDBJ databases">
        <title>The improved chromosome-level genome for the pearl oyster Pinctada fucata martensii using PacBio sequencing and Hi-C.</title>
        <authorList>
            <person name="Zheng Z."/>
        </authorList>
    </citation>
    <scope>NUCLEOTIDE SEQUENCE</scope>
    <source>
        <strain evidence="1">ZZ-2019</strain>
        <tissue evidence="1">Adductor muscle</tissue>
    </source>
</reference>
<keyword evidence="2" id="KW-1185">Reference proteome</keyword>